<evidence type="ECO:0000259" key="13">
    <source>
        <dbReference type="PROSITE" id="PS51296"/>
    </source>
</evidence>
<keyword evidence="8" id="KW-0479">Metal-binding</keyword>
<dbReference type="Gene3D" id="3.90.380.10">
    <property type="entry name" value="Naphthalene 1,2-dioxygenase Alpha Subunit, Chain A, domain 1"/>
    <property type="match status" value="2"/>
</dbReference>
<keyword evidence="7" id="KW-0001">2Fe-2S</keyword>
<dbReference type="InterPro" id="IPR017941">
    <property type="entry name" value="Rieske_2Fe-2S"/>
</dbReference>
<dbReference type="GO" id="GO:0019285">
    <property type="term" value="P:glycine betaine biosynthetic process from choline"/>
    <property type="evidence" value="ECO:0007669"/>
    <property type="project" value="UniProtKB-UniPathway"/>
</dbReference>
<dbReference type="Pfam" id="PF00848">
    <property type="entry name" value="Ring_hydroxyl_A"/>
    <property type="match status" value="1"/>
</dbReference>
<dbReference type="Pfam" id="PF00355">
    <property type="entry name" value="Rieske"/>
    <property type="match status" value="1"/>
</dbReference>
<evidence type="ECO:0000256" key="12">
    <source>
        <dbReference type="ARBA" id="ARBA00049097"/>
    </source>
</evidence>
<dbReference type="CDD" id="cd03469">
    <property type="entry name" value="Rieske_RO_Alpha_N"/>
    <property type="match status" value="1"/>
</dbReference>
<dbReference type="InterPro" id="IPR001663">
    <property type="entry name" value="Rng_hydr_dOase-A"/>
</dbReference>
<dbReference type="PROSITE" id="PS51296">
    <property type="entry name" value="RIESKE"/>
    <property type="match status" value="1"/>
</dbReference>
<protein>
    <recommendedName>
        <fullName evidence="6">Choline monooxygenase, chloroplastic</fullName>
        <ecNumber evidence="5">1.14.15.7</ecNumber>
    </recommendedName>
</protein>
<dbReference type="GO" id="GO:0019133">
    <property type="term" value="F:choline monooxygenase activity"/>
    <property type="evidence" value="ECO:0007669"/>
    <property type="project" value="UniProtKB-EC"/>
</dbReference>
<dbReference type="InterPro" id="IPR036922">
    <property type="entry name" value="Rieske_2Fe-2S_sf"/>
</dbReference>
<evidence type="ECO:0000256" key="7">
    <source>
        <dbReference type="ARBA" id="ARBA00022714"/>
    </source>
</evidence>
<evidence type="ECO:0000256" key="6">
    <source>
        <dbReference type="ARBA" id="ARBA00014931"/>
    </source>
</evidence>
<organism evidence="14 15">
    <name type="scientific">Cladophialophora immunda</name>
    <dbReference type="NCBI Taxonomy" id="569365"/>
    <lineage>
        <taxon>Eukaryota</taxon>
        <taxon>Fungi</taxon>
        <taxon>Dikarya</taxon>
        <taxon>Ascomycota</taxon>
        <taxon>Pezizomycotina</taxon>
        <taxon>Eurotiomycetes</taxon>
        <taxon>Chaetothyriomycetidae</taxon>
        <taxon>Chaetothyriales</taxon>
        <taxon>Herpotrichiellaceae</taxon>
        <taxon>Cladophialophora</taxon>
    </lineage>
</organism>
<dbReference type="Proteomes" id="UP000054466">
    <property type="component" value="Unassembled WGS sequence"/>
</dbReference>
<dbReference type="GO" id="GO:0005506">
    <property type="term" value="F:iron ion binding"/>
    <property type="evidence" value="ECO:0007669"/>
    <property type="project" value="InterPro"/>
</dbReference>
<comment type="cofactor">
    <cofactor evidence="1">
        <name>Fe cation</name>
        <dbReference type="ChEBI" id="CHEBI:24875"/>
    </cofactor>
</comment>
<keyword evidence="11" id="KW-0411">Iron-sulfur</keyword>
<accession>A0A0D1ZMD7</accession>
<name>A0A0D1ZMD7_9EURO</name>
<dbReference type="Gene3D" id="2.102.10.10">
    <property type="entry name" value="Rieske [2Fe-2S] iron-sulphur domain"/>
    <property type="match status" value="1"/>
</dbReference>
<dbReference type="InterPro" id="IPR015879">
    <property type="entry name" value="Ring_hydroxy_dOase_asu_C_dom"/>
</dbReference>
<evidence type="ECO:0000256" key="5">
    <source>
        <dbReference type="ARBA" id="ARBA00012763"/>
    </source>
</evidence>
<evidence type="ECO:0000256" key="9">
    <source>
        <dbReference type="ARBA" id="ARBA00023002"/>
    </source>
</evidence>
<dbReference type="PRINTS" id="PR00090">
    <property type="entry name" value="RNGDIOXGNASE"/>
</dbReference>
<dbReference type="CDD" id="cd00680">
    <property type="entry name" value="RHO_alpha_C"/>
    <property type="match status" value="1"/>
</dbReference>
<dbReference type="STRING" id="569365.A0A0D1ZMD7"/>
<proteinExistence type="inferred from homology"/>
<dbReference type="AlphaFoldDB" id="A0A0D1ZMD7"/>
<evidence type="ECO:0000256" key="2">
    <source>
        <dbReference type="ARBA" id="ARBA00002149"/>
    </source>
</evidence>
<dbReference type="EC" id="1.14.15.7" evidence="5"/>
<evidence type="ECO:0000256" key="11">
    <source>
        <dbReference type="ARBA" id="ARBA00023014"/>
    </source>
</evidence>
<dbReference type="RefSeq" id="XP_016249337.1">
    <property type="nucleotide sequence ID" value="XM_016391818.1"/>
</dbReference>
<dbReference type="VEuPathDB" id="FungiDB:PV07_04958"/>
<evidence type="ECO:0000256" key="8">
    <source>
        <dbReference type="ARBA" id="ARBA00022723"/>
    </source>
</evidence>
<sequence length="432" mass="49468">MLTETPRNGTTNGATTGDAKSGVLEGVFPASWYTQPDFYDFERRAIFSKRWLLTTHQLRLKEMGNYLRFDMAGFNFFLIKTKSGEIKAFHNICRHRAYPLIDKDQPDEGKKSILSCGYHGWSFGLDGTLAKAPKFEETEGFNREDYSLFSIHTHVDKVGFVWINFDSSPTPTPWEELNGGTDEQARLADFPLDDYVYHRTWTTNGKYNWKLVGDNYNECYHCKASHPGITKITNLDRYSVEPHAGRFEHFPPNRDDIKAEDFEYFGNGAFTYNYPNSSVNLSTPYFFIMRVVPTGPTTVTTEYQTFRNPKSPMDVFQRAADFFEGIELEDYTLMNGVQQSLNSGVYVQGPLHTRREGGVLYFKTLIEADLKKHMALEADKGHQVWPAKRSQQLHPAVLKQEQFCSDVCACAQRQQNLTSIGVSSNETEIKAW</sequence>
<reference evidence="14 15" key="1">
    <citation type="submission" date="2015-01" db="EMBL/GenBank/DDBJ databases">
        <title>The Genome Sequence of Cladophialophora immunda CBS83496.</title>
        <authorList>
            <consortium name="The Broad Institute Genomics Platform"/>
            <person name="Cuomo C."/>
            <person name="de Hoog S."/>
            <person name="Gorbushina A."/>
            <person name="Stielow B."/>
            <person name="Teixiera M."/>
            <person name="Abouelleil A."/>
            <person name="Chapman S.B."/>
            <person name="Priest M."/>
            <person name="Young S.K."/>
            <person name="Wortman J."/>
            <person name="Nusbaum C."/>
            <person name="Birren B."/>
        </authorList>
    </citation>
    <scope>NUCLEOTIDE SEQUENCE [LARGE SCALE GENOMIC DNA]</scope>
    <source>
        <strain evidence="14 15">CBS 83496</strain>
    </source>
</reference>
<evidence type="ECO:0000256" key="10">
    <source>
        <dbReference type="ARBA" id="ARBA00023004"/>
    </source>
</evidence>
<evidence type="ECO:0000256" key="4">
    <source>
        <dbReference type="ARBA" id="ARBA00010848"/>
    </source>
</evidence>
<dbReference type="GO" id="GO:0051537">
    <property type="term" value="F:2 iron, 2 sulfur cluster binding"/>
    <property type="evidence" value="ECO:0007669"/>
    <property type="project" value="UniProtKB-KW"/>
</dbReference>
<evidence type="ECO:0000256" key="1">
    <source>
        <dbReference type="ARBA" id="ARBA00001962"/>
    </source>
</evidence>
<dbReference type="EMBL" id="KN847042">
    <property type="protein sequence ID" value="KIW29121.1"/>
    <property type="molecule type" value="Genomic_DNA"/>
</dbReference>
<dbReference type="HOGENOM" id="CLU_026244_1_2_1"/>
<comment type="similarity">
    <text evidence="4">Belongs to the choline monooxygenase family.</text>
</comment>
<dbReference type="OrthoDB" id="426882at2759"/>
<comment type="pathway">
    <text evidence="3">Amine and polyamine biosynthesis; betaine biosynthesis via choline pathway; betaine aldehyde from choline (monooxygenase route): step 1/1.</text>
</comment>
<comment type="function">
    <text evidence="2">Catalyzes the first step of the osmoprotectant glycine betaine synthesis.</text>
</comment>
<keyword evidence="15" id="KW-1185">Reference proteome</keyword>
<evidence type="ECO:0000313" key="14">
    <source>
        <dbReference type="EMBL" id="KIW29121.1"/>
    </source>
</evidence>
<dbReference type="PANTHER" id="PTHR43756:SF5">
    <property type="entry name" value="CHOLINE MONOOXYGENASE, CHLOROPLASTIC"/>
    <property type="match status" value="1"/>
</dbReference>
<evidence type="ECO:0000256" key="3">
    <source>
        <dbReference type="ARBA" id="ARBA00004866"/>
    </source>
</evidence>
<dbReference type="SUPFAM" id="SSF55961">
    <property type="entry name" value="Bet v1-like"/>
    <property type="match status" value="1"/>
</dbReference>
<gene>
    <name evidence="14" type="ORF">PV07_04958</name>
</gene>
<dbReference type="PANTHER" id="PTHR43756">
    <property type="entry name" value="CHOLINE MONOOXYGENASE, CHLOROPLASTIC"/>
    <property type="match status" value="1"/>
</dbReference>
<dbReference type="UniPathway" id="UPA00529">
    <property type="reaction ID" value="UER00430"/>
</dbReference>
<dbReference type="SUPFAM" id="SSF50022">
    <property type="entry name" value="ISP domain"/>
    <property type="match status" value="1"/>
</dbReference>
<evidence type="ECO:0000313" key="15">
    <source>
        <dbReference type="Proteomes" id="UP000054466"/>
    </source>
</evidence>
<keyword evidence="10" id="KW-0408">Iron</keyword>
<feature type="domain" description="Rieske" evidence="13">
    <location>
        <begin position="55"/>
        <end position="133"/>
    </location>
</feature>
<dbReference type="GeneID" id="27344152"/>
<keyword evidence="9" id="KW-0560">Oxidoreductase</keyword>
<comment type="catalytic activity">
    <reaction evidence="12">
        <text>choline + 2 reduced [2Fe-2S]-[ferredoxin] + O2 + 2 H(+) = betaine aldehyde hydrate + 2 oxidized [2Fe-2S]-[ferredoxin] + H2O</text>
        <dbReference type="Rhea" id="RHEA:17769"/>
        <dbReference type="Rhea" id="RHEA-COMP:10000"/>
        <dbReference type="Rhea" id="RHEA-COMP:10001"/>
        <dbReference type="ChEBI" id="CHEBI:15354"/>
        <dbReference type="ChEBI" id="CHEBI:15377"/>
        <dbReference type="ChEBI" id="CHEBI:15378"/>
        <dbReference type="ChEBI" id="CHEBI:15379"/>
        <dbReference type="ChEBI" id="CHEBI:15870"/>
        <dbReference type="ChEBI" id="CHEBI:33737"/>
        <dbReference type="ChEBI" id="CHEBI:33738"/>
        <dbReference type="EC" id="1.14.15.7"/>
    </reaction>
</comment>